<accession>A0A8D8H1N3</accession>
<dbReference type="EMBL" id="HBUE01193686">
    <property type="protein sequence ID" value="CAG6526518.1"/>
    <property type="molecule type" value="Transcribed_RNA"/>
</dbReference>
<proteinExistence type="predicted"/>
<reference evidence="1" key="1">
    <citation type="submission" date="2021-05" db="EMBL/GenBank/DDBJ databases">
        <authorList>
            <person name="Alioto T."/>
            <person name="Alioto T."/>
            <person name="Gomez Garrido J."/>
        </authorList>
    </citation>
    <scope>NUCLEOTIDE SEQUENCE</scope>
</reference>
<name>A0A8D8H1N3_CULPI</name>
<dbReference type="EMBL" id="HBUE01299646">
    <property type="protein sequence ID" value="CAG6578232.1"/>
    <property type="molecule type" value="Transcribed_RNA"/>
</dbReference>
<protein>
    <submittedName>
        <fullName evidence="1">(northern house mosquito) hypothetical protein</fullName>
    </submittedName>
</protein>
<sequence length="119" mass="13954">MTGEWRTVIRAEEWSCEWRKKLSEGTRTDIPEIRCGLAQPGCHNIHNNHNICYLEPLGPFRRLSFHSSIRYFVKSSSVVDHRDRLDFKLADARSKMFKSPVVCWPRHFCLNSDVNLPSH</sequence>
<organism evidence="1">
    <name type="scientific">Culex pipiens</name>
    <name type="common">House mosquito</name>
    <dbReference type="NCBI Taxonomy" id="7175"/>
    <lineage>
        <taxon>Eukaryota</taxon>
        <taxon>Metazoa</taxon>
        <taxon>Ecdysozoa</taxon>
        <taxon>Arthropoda</taxon>
        <taxon>Hexapoda</taxon>
        <taxon>Insecta</taxon>
        <taxon>Pterygota</taxon>
        <taxon>Neoptera</taxon>
        <taxon>Endopterygota</taxon>
        <taxon>Diptera</taxon>
        <taxon>Nematocera</taxon>
        <taxon>Culicoidea</taxon>
        <taxon>Culicidae</taxon>
        <taxon>Culicinae</taxon>
        <taxon>Culicini</taxon>
        <taxon>Culex</taxon>
        <taxon>Culex</taxon>
    </lineage>
</organism>
<evidence type="ECO:0000313" key="1">
    <source>
        <dbReference type="EMBL" id="CAG6526518.1"/>
    </source>
</evidence>
<dbReference type="AlphaFoldDB" id="A0A8D8H1N3"/>